<feature type="domain" description="ECM29 ARM-like repeats" evidence="8">
    <location>
        <begin position="608"/>
        <end position="793"/>
    </location>
</feature>
<keyword evidence="3" id="KW-0677">Repeat</keyword>
<dbReference type="Pfam" id="PF23731">
    <property type="entry name" value="ARM_ECM29_C"/>
    <property type="match status" value="1"/>
</dbReference>
<evidence type="ECO:0000256" key="5">
    <source>
        <dbReference type="SAM" id="MobiDB-lite"/>
    </source>
</evidence>
<organism evidence="10 11">
    <name type="scientific">Ignelater luminosus</name>
    <name type="common">Cucubano</name>
    <name type="synonym">Pyrophorus luminosus</name>
    <dbReference type="NCBI Taxonomy" id="2038154"/>
    <lineage>
        <taxon>Eukaryota</taxon>
        <taxon>Metazoa</taxon>
        <taxon>Ecdysozoa</taxon>
        <taxon>Arthropoda</taxon>
        <taxon>Hexapoda</taxon>
        <taxon>Insecta</taxon>
        <taxon>Pterygota</taxon>
        <taxon>Neoptera</taxon>
        <taxon>Endopterygota</taxon>
        <taxon>Coleoptera</taxon>
        <taxon>Polyphaga</taxon>
        <taxon>Elateriformia</taxon>
        <taxon>Elateroidea</taxon>
        <taxon>Elateridae</taxon>
        <taxon>Agrypninae</taxon>
        <taxon>Pyrophorini</taxon>
        <taxon>Ignelater</taxon>
    </lineage>
</organism>
<sequence>MAAAADELVLLERVFLRIGSAETDEQLQNAVSKFLPPVLLKLSSQQEGVRKKVMELLIHINKRIKSRPLVQLPVEALLVQYQDPSASSFVINFTIIYIKMGFPRLPIEKQVELVPSMLNSIDSKPQPHQDSLLLLIIPLLGKMDVPADPVKKSSLFGFNEKPHVAKQLLGLLLDMLLLPYGALTQKSNENEQSNSTDVSLPIPPGMSEYSFKRVTNENPLRPEELEQIKLGVVKFLSSGIFPDEEILIHLVVAAADTRFSVANLADLELKKVVGSVDWTSPIVPMPLYLLFLGSQSQNVKPNMKKLPANTRIRLKLLTHMCRITGSGFVLPASIQIIFDSLYGVNTNSKLKTLALNFAMNLVRTAEEAHLSKVASVLQTGLQKLIREGEPTHQGQAFLVLGFLGSRFPLITYHNAALLEMFFKNLESANPELRLQIREGFLSLIPAYKYDVNPKEFDKDGRINFLFALVKYYLFSEEPMVRFAAVRSIGTIFPPDHVPSKFLLLLATGDSKDEVSMEAFKSLYGTSRKGDVDLSKIGKSKGAPKVVLPAFEEITKYVYVEAETRVKDGSKRVNIGNHVLPFTTNVFIEILIYLRLCLIQNLEVPLTREIIKHPCEFTPTIRKQLQEFYKENDSIDKNPLLQYVSLVRQLFIANPAIEPLCCMVEVIGCVPKLSSSLMNNIDWIRDLMNSTKEEIREFASVLYAVVINEVLAEKDFENAVNHLVTRTSNKNLEAQHGAIFGIANAMERRIMIKKSNCNDFSNWGLFKNCVNSLVPFLTHQNALLVSAANVAIGLLGKSAALPLDNGKAPKHGSPDAKRPANGKITKIGVANQLLENMKNAKLSSKLRERAAKSLGLICVGEEFPYTKEVIQGFLDTAKETKDVEVHFTIGESLVMCVQSIWSSEARDPWIIPATDFTPSNTMLDAPSDDNLNWLLDELLKFVGETHPNSRQASCIWLLALLKNCGNREPVKSRLKVFQNAFMDLLGENNDIVQDVASKGLCLVYDNSKSEELLNVLVNQLTSGRRHVAQVASDTKLFEEGQLGKAPTGGNLSTYKELCSLASDLNKPDLIYQFMHLANHNAIWNSKKGAAFGFSSIAEKCGDQLKDHLPKIIPKLYRYQYDPTPNLQASMQNIWQVLVPETQKMLEQYHDEILADLLENLTSSQYRVRQSCCLALQDFLKGAGNKSIHDCVDHIEELWTKLFRVMDDHHEATRLIAVKTAKVLSKLCVRGCDASQGKAGVKMVQSVLPVLLNVGITNSVAEVRSISLQTVSELVGAAGNQLKPFLHQLIPALLQATGELESSKLSYWSTRLAGQSQAQEAVDSARASFAKSHFTTETVTKCLQYADASILEELTPKVTELMKASVGLGTRIVCAHFITLLVVQLGQDLQPYTGKFLAALVNGLTDRNAAIRKHYASTIGHLVSTAKESSLEKLFAKIRHWYFEREDDTIRSACAHTIQSIGNHNQEILKAHSDVVLPLVFFAMHGEKTPETESTIEIWNEIWSENSPGTESGIRQNIEVICDTLKVALESPSWTMKAQAANSVSTVANKLGASLESKHRNALIQILLNGLSGRTWNGKDKLLKALASICTGCKDSLKTDKEIDLNSIIDAVLRESRKEEIVYKISALKSLGEILSALQIDKFDEVYNIAQSVLSENSSGSSKDEDEDMTSEELNKKRENDIKIKEVVYETLGKAWPENNKSTQEKYRELFVEHCSVCLLNNTRSVQVCVITALRDYVDKLLLLKEDKLSREEEESLGKIVDNIIKVNNYALGISKHTRLRKETLSVIFSLATKLKEKNRHTEFNKISKTFNDILPELSKDNQPEIKSRVTDIKNLLNKN</sequence>
<dbReference type="InterPro" id="IPR024372">
    <property type="entry name" value="Ecm29_N"/>
</dbReference>
<dbReference type="Pfam" id="PF24492">
    <property type="entry name" value="HEAT_ECM29"/>
    <property type="match status" value="1"/>
</dbReference>
<proteinExistence type="predicted"/>
<dbReference type="EMBL" id="VTPC01001903">
    <property type="protein sequence ID" value="KAF2901011.1"/>
    <property type="molecule type" value="Genomic_DNA"/>
</dbReference>
<feature type="domain" description="Proteasome component Ecm29 N-terminal" evidence="6">
    <location>
        <begin position="11"/>
        <end position="506"/>
    </location>
</feature>
<evidence type="ECO:0000313" key="10">
    <source>
        <dbReference type="EMBL" id="KAF2901011.1"/>
    </source>
</evidence>
<dbReference type="InterPro" id="IPR057546">
    <property type="entry name" value="HEAT_GCN1"/>
</dbReference>
<protein>
    <recommendedName>
        <fullName evidence="12">Proteasome-associated protein ECM29 homolog</fullName>
    </recommendedName>
</protein>
<evidence type="ECO:0000313" key="11">
    <source>
        <dbReference type="Proteomes" id="UP000801492"/>
    </source>
</evidence>
<dbReference type="SUPFAM" id="SSF48371">
    <property type="entry name" value="ARM repeat"/>
    <property type="match status" value="3"/>
</dbReference>
<keyword evidence="4" id="KW-0647">Proteasome</keyword>
<comment type="caution">
    <text evidence="10">The sequence shown here is derived from an EMBL/GenBank/DDBJ whole genome shotgun (WGS) entry which is preliminary data.</text>
</comment>
<evidence type="ECO:0000256" key="4">
    <source>
        <dbReference type="ARBA" id="ARBA00022942"/>
    </source>
</evidence>
<gene>
    <name evidence="10" type="ORF">ILUMI_05178</name>
</gene>
<dbReference type="PANTHER" id="PTHR23346">
    <property type="entry name" value="TRANSLATIONAL ACTIVATOR GCN1-RELATED"/>
    <property type="match status" value="1"/>
</dbReference>
<evidence type="ECO:0000256" key="2">
    <source>
        <dbReference type="ARBA" id="ARBA00022490"/>
    </source>
</evidence>
<dbReference type="InterPro" id="IPR055443">
    <property type="entry name" value="HEAT_ECM29"/>
</dbReference>
<evidence type="ECO:0000259" key="9">
    <source>
        <dbReference type="Pfam" id="PF24492"/>
    </source>
</evidence>
<keyword evidence="2" id="KW-0963">Cytoplasm</keyword>
<dbReference type="OrthoDB" id="16066at2759"/>
<comment type="subcellular location">
    <subcellularLocation>
        <location evidence="1">Cytoplasm</location>
    </subcellularLocation>
</comment>
<evidence type="ECO:0000259" key="7">
    <source>
        <dbReference type="Pfam" id="PF23271"/>
    </source>
</evidence>
<feature type="domain" description="Stalled ribosome sensor GCN1-like HEAT repeats region" evidence="7">
    <location>
        <begin position="1092"/>
        <end position="1224"/>
    </location>
</feature>
<dbReference type="PANTHER" id="PTHR23346:SF19">
    <property type="entry name" value="PROTEASOME ADAPTER AND SCAFFOLD PROTEIN ECM29"/>
    <property type="match status" value="1"/>
</dbReference>
<feature type="domain" description="Proteasome adapter and scaffold protein ECM29 HEAT-repeat" evidence="9">
    <location>
        <begin position="1280"/>
        <end position="1441"/>
    </location>
</feature>
<evidence type="ECO:0000259" key="6">
    <source>
        <dbReference type="Pfam" id="PF13001"/>
    </source>
</evidence>
<dbReference type="GO" id="GO:0005737">
    <property type="term" value="C:cytoplasm"/>
    <property type="evidence" value="ECO:0007669"/>
    <property type="project" value="UniProtKB-SubCell"/>
</dbReference>
<evidence type="ECO:0000256" key="3">
    <source>
        <dbReference type="ARBA" id="ARBA00022737"/>
    </source>
</evidence>
<dbReference type="InterPro" id="IPR055444">
    <property type="entry name" value="ARM_ECM29"/>
</dbReference>
<accession>A0A8K0DCU8</accession>
<evidence type="ECO:0000259" key="8">
    <source>
        <dbReference type="Pfam" id="PF23702"/>
    </source>
</evidence>
<dbReference type="Proteomes" id="UP000801492">
    <property type="component" value="Unassembled WGS sequence"/>
</dbReference>
<evidence type="ECO:0008006" key="12">
    <source>
        <dbReference type="Google" id="ProtNLM"/>
    </source>
</evidence>
<dbReference type="InterPro" id="IPR016024">
    <property type="entry name" value="ARM-type_fold"/>
</dbReference>
<name>A0A8K0DCU8_IGNLU</name>
<dbReference type="Pfam" id="PF13001">
    <property type="entry name" value="ECM29_N"/>
    <property type="match status" value="1"/>
</dbReference>
<reference evidence="10" key="1">
    <citation type="submission" date="2019-08" db="EMBL/GenBank/DDBJ databases">
        <title>The genome of the North American firefly Photinus pyralis.</title>
        <authorList>
            <consortium name="Photinus pyralis genome working group"/>
            <person name="Fallon T.R."/>
            <person name="Sander Lower S.E."/>
            <person name="Weng J.-K."/>
        </authorList>
    </citation>
    <scope>NUCLEOTIDE SEQUENCE</scope>
    <source>
        <strain evidence="10">TRF0915ILg1</strain>
        <tissue evidence="10">Whole body</tissue>
    </source>
</reference>
<dbReference type="GO" id="GO:0000502">
    <property type="term" value="C:proteasome complex"/>
    <property type="evidence" value="ECO:0007669"/>
    <property type="project" value="UniProtKB-KW"/>
</dbReference>
<dbReference type="GO" id="GO:0060090">
    <property type="term" value="F:molecular adaptor activity"/>
    <property type="evidence" value="ECO:0007669"/>
    <property type="project" value="InterPro"/>
</dbReference>
<dbReference type="InterPro" id="IPR011989">
    <property type="entry name" value="ARM-like"/>
</dbReference>
<dbReference type="Gene3D" id="1.25.10.10">
    <property type="entry name" value="Leucine-rich Repeat Variant"/>
    <property type="match status" value="4"/>
</dbReference>
<evidence type="ECO:0000256" key="1">
    <source>
        <dbReference type="ARBA" id="ARBA00004496"/>
    </source>
</evidence>
<dbReference type="Pfam" id="PF23271">
    <property type="entry name" value="HEAT_GCN1"/>
    <property type="match status" value="1"/>
</dbReference>
<keyword evidence="11" id="KW-1185">Reference proteome</keyword>
<dbReference type="GO" id="GO:0005634">
    <property type="term" value="C:nucleus"/>
    <property type="evidence" value="ECO:0007669"/>
    <property type="project" value="TreeGrafter"/>
</dbReference>
<dbReference type="GO" id="GO:0036503">
    <property type="term" value="P:ERAD pathway"/>
    <property type="evidence" value="ECO:0007669"/>
    <property type="project" value="TreeGrafter"/>
</dbReference>
<dbReference type="GO" id="GO:0043248">
    <property type="term" value="P:proteasome assembly"/>
    <property type="evidence" value="ECO:0007669"/>
    <property type="project" value="InterPro"/>
</dbReference>
<feature type="region of interest" description="Disordered" evidence="5">
    <location>
        <begin position="1654"/>
        <end position="1673"/>
    </location>
</feature>
<dbReference type="Pfam" id="PF23702">
    <property type="entry name" value="ARM_ECM29"/>
    <property type="match status" value="1"/>
</dbReference>